<dbReference type="Proteomes" id="UP000605086">
    <property type="component" value="Unassembled WGS sequence"/>
</dbReference>
<gene>
    <name evidence="2" type="ORF">GBZ48_35815</name>
</gene>
<feature type="non-terminal residue" evidence="2">
    <location>
        <position position="95"/>
    </location>
</feature>
<keyword evidence="3" id="KW-1185">Reference proteome</keyword>
<accession>A0ABX2KTM5</accession>
<feature type="region of interest" description="Disordered" evidence="1">
    <location>
        <begin position="1"/>
        <end position="38"/>
    </location>
</feature>
<protein>
    <submittedName>
        <fullName evidence="2">Uncharacterized protein</fullName>
    </submittedName>
</protein>
<feature type="compositionally biased region" description="Pro residues" evidence="1">
    <location>
        <begin position="64"/>
        <end position="80"/>
    </location>
</feature>
<comment type="caution">
    <text evidence="2">The sequence shown here is derived from an EMBL/GenBank/DDBJ whole genome shotgun (WGS) entry which is preliminary data.</text>
</comment>
<sequence>MTADRPDHHTDPDQRRASQLYAGPRPIRTREDPSPLDRLTAGEFARLFAAKAFELARDRLAAAPAPPRAAPARPAHPPGGRPGRGGAQRTRAAAA</sequence>
<evidence type="ECO:0000313" key="2">
    <source>
        <dbReference type="EMBL" id="NUB04559.1"/>
    </source>
</evidence>
<reference evidence="2 3" key="1">
    <citation type="submission" date="2019-10" db="EMBL/GenBank/DDBJ databases">
        <title>Genome sequence of Azospirillum melinis.</title>
        <authorList>
            <person name="Ambrosini A."/>
            <person name="Sant'Anna F.H."/>
            <person name="Cassan F.D."/>
            <person name="Souza E.M."/>
            <person name="Passaglia L.M.P."/>
        </authorList>
    </citation>
    <scope>NUCLEOTIDE SEQUENCE [LARGE SCALE GENOMIC DNA]</scope>
    <source>
        <strain evidence="2 3">TMCY0552</strain>
    </source>
</reference>
<proteinExistence type="predicted"/>
<feature type="compositionally biased region" description="Basic and acidic residues" evidence="1">
    <location>
        <begin position="1"/>
        <end position="16"/>
    </location>
</feature>
<feature type="region of interest" description="Disordered" evidence="1">
    <location>
        <begin position="62"/>
        <end position="95"/>
    </location>
</feature>
<dbReference type="EMBL" id="WHOS01000140">
    <property type="protein sequence ID" value="NUB04559.1"/>
    <property type="molecule type" value="Genomic_DNA"/>
</dbReference>
<evidence type="ECO:0000256" key="1">
    <source>
        <dbReference type="SAM" id="MobiDB-lite"/>
    </source>
</evidence>
<evidence type="ECO:0000313" key="3">
    <source>
        <dbReference type="Proteomes" id="UP000605086"/>
    </source>
</evidence>
<organism evidence="2 3">
    <name type="scientific">Azospirillum melinis</name>
    <dbReference type="NCBI Taxonomy" id="328839"/>
    <lineage>
        <taxon>Bacteria</taxon>
        <taxon>Pseudomonadati</taxon>
        <taxon>Pseudomonadota</taxon>
        <taxon>Alphaproteobacteria</taxon>
        <taxon>Rhodospirillales</taxon>
        <taxon>Azospirillaceae</taxon>
        <taxon>Azospirillum</taxon>
    </lineage>
</organism>
<name>A0ABX2KTM5_9PROT</name>